<evidence type="ECO:0000256" key="1">
    <source>
        <dbReference type="ARBA" id="ARBA00006141"/>
    </source>
</evidence>
<organism evidence="4 5">
    <name type="scientific">Mycena chlorophos</name>
    <name type="common">Agaric fungus</name>
    <name type="synonym">Agaricus chlorophos</name>
    <dbReference type="NCBI Taxonomy" id="658473"/>
    <lineage>
        <taxon>Eukaryota</taxon>
        <taxon>Fungi</taxon>
        <taxon>Dikarya</taxon>
        <taxon>Basidiomycota</taxon>
        <taxon>Agaricomycotina</taxon>
        <taxon>Agaricomycetes</taxon>
        <taxon>Agaricomycetidae</taxon>
        <taxon>Agaricales</taxon>
        <taxon>Marasmiineae</taxon>
        <taxon>Mycenaceae</taxon>
        <taxon>Mycena</taxon>
    </lineage>
</organism>
<protein>
    <recommendedName>
        <fullName evidence="3">14-3-3 domain-containing protein</fullName>
    </recommendedName>
</protein>
<feature type="region of interest" description="Disordered" evidence="2">
    <location>
        <begin position="1"/>
        <end position="40"/>
    </location>
</feature>
<dbReference type="Pfam" id="PF00244">
    <property type="entry name" value="14-3-3"/>
    <property type="match status" value="1"/>
</dbReference>
<evidence type="ECO:0000256" key="2">
    <source>
        <dbReference type="SAM" id="MobiDB-lite"/>
    </source>
</evidence>
<dbReference type="SUPFAM" id="SSF48445">
    <property type="entry name" value="14-3-3 protein"/>
    <property type="match status" value="1"/>
</dbReference>
<proteinExistence type="inferred from homology"/>
<accession>A0ABQ0LE51</accession>
<dbReference type="InterPro" id="IPR036815">
    <property type="entry name" value="14-3-3_dom_sf"/>
</dbReference>
<dbReference type="Proteomes" id="UP000815677">
    <property type="component" value="Unassembled WGS sequence"/>
</dbReference>
<name>A0ABQ0LE51_MYCCL</name>
<evidence type="ECO:0000259" key="3">
    <source>
        <dbReference type="Pfam" id="PF00244"/>
    </source>
</evidence>
<sequence length="281" mass="30534">MNGILQSPAHGPMLGDYKPPAGGPSLEFKPTPAAGQTAQAADVPGLVRRAQLALGLGYPHDAARFIHYAAVSSTLELTEEQRTIFASAHHHYIVSLLEQRAKLDRLIQDAKQRAASTSSTTVTGTGSVPKPDTRQVLSGVTVVSGPSPVSAPTNLNKTSDIKPSAATVAALFESRALQDYLGNVEFKLHTAVDEVIRTISQQLLPRAQSDAAVIWCWTMLGHYHRYTAQITLATLRFENKMRALSYYQKAMDVLLAKPGAYLHVEQTKSTLNQYMQEVSLV</sequence>
<dbReference type="EMBL" id="DF845436">
    <property type="protein sequence ID" value="GAT49302.1"/>
    <property type="molecule type" value="Genomic_DNA"/>
</dbReference>
<gene>
    <name evidence="4" type="ORF">MCHLO_06626</name>
</gene>
<feature type="compositionally biased region" description="Low complexity" evidence="2">
    <location>
        <begin position="30"/>
        <end position="40"/>
    </location>
</feature>
<feature type="domain" description="14-3-3" evidence="3">
    <location>
        <begin position="174"/>
        <end position="254"/>
    </location>
</feature>
<reference evidence="4" key="1">
    <citation type="submission" date="2014-09" db="EMBL/GenBank/DDBJ databases">
        <title>Genome sequence of the luminous mushroom Mycena chlorophos for searching fungal bioluminescence genes.</title>
        <authorList>
            <person name="Tanaka Y."/>
            <person name="Kasuga D."/>
            <person name="Oba Y."/>
            <person name="Hase S."/>
            <person name="Sato K."/>
            <person name="Oba Y."/>
            <person name="Sakakibara Y."/>
        </authorList>
    </citation>
    <scope>NUCLEOTIDE SEQUENCE</scope>
</reference>
<dbReference type="Gene3D" id="1.20.190.20">
    <property type="entry name" value="14-3-3 domain"/>
    <property type="match status" value="1"/>
</dbReference>
<evidence type="ECO:0000313" key="5">
    <source>
        <dbReference type="Proteomes" id="UP000815677"/>
    </source>
</evidence>
<keyword evidence="5" id="KW-1185">Reference proteome</keyword>
<dbReference type="InterPro" id="IPR023410">
    <property type="entry name" value="14-3-3_domain"/>
</dbReference>
<evidence type="ECO:0000313" key="4">
    <source>
        <dbReference type="EMBL" id="GAT49302.1"/>
    </source>
</evidence>
<comment type="similarity">
    <text evidence="1">Belongs to the 14-3-3 family.</text>
</comment>